<evidence type="ECO:0000256" key="4">
    <source>
        <dbReference type="ARBA" id="ARBA00022525"/>
    </source>
</evidence>
<evidence type="ECO:0000256" key="2">
    <source>
        <dbReference type="ARBA" id="ARBA00004613"/>
    </source>
</evidence>
<dbReference type="InterPro" id="IPR001736">
    <property type="entry name" value="PLipase_D/transphosphatidylase"/>
</dbReference>
<dbReference type="PROSITE" id="PS50035">
    <property type="entry name" value="PLD"/>
    <property type="match status" value="2"/>
</dbReference>
<feature type="domain" description="PLD phosphodiesterase" evidence="6">
    <location>
        <begin position="152"/>
        <end position="179"/>
    </location>
</feature>
<evidence type="ECO:0000256" key="1">
    <source>
        <dbReference type="ARBA" id="ARBA00003145"/>
    </source>
</evidence>
<dbReference type="InterPro" id="IPR025202">
    <property type="entry name" value="PLD-like_dom"/>
</dbReference>
<dbReference type="CDD" id="cd09110">
    <property type="entry name" value="PLDc_CLS_1"/>
    <property type="match status" value="1"/>
</dbReference>
<keyword evidence="8" id="KW-1185">Reference proteome</keyword>
<dbReference type="CDD" id="cd09159">
    <property type="entry name" value="PLDc_ybhO_like_2"/>
    <property type="match status" value="1"/>
</dbReference>
<name>A0ABT3NQ73_9PROT</name>
<dbReference type="EMBL" id="JAPFQI010000001">
    <property type="protein sequence ID" value="MCW8084313.1"/>
    <property type="molecule type" value="Genomic_DNA"/>
</dbReference>
<comment type="caution">
    <text evidence="7">The sequence shown here is derived from an EMBL/GenBank/DDBJ whole genome shotgun (WGS) entry which is preliminary data.</text>
</comment>
<evidence type="ECO:0000259" key="6">
    <source>
        <dbReference type="PROSITE" id="PS50035"/>
    </source>
</evidence>
<gene>
    <name evidence="7" type="ORF">OF850_01620</name>
</gene>
<comment type="function">
    <text evidence="1">Could be a virulence factor.</text>
</comment>
<dbReference type="SUPFAM" id="SSF56024">
    <property type="entry name" value="Phospholipase D/nuclease"/>
    <property type="match status" value="2"/>
</dbReference>
<dbReference type="Proteomes" id="UP001526430">
    <property type="component" value="Unassembled WGS sequence"/>
</dbReference>
<protein>
    <recommendedName>
        <fullName evidence="3">Phospholipase D</fullName>
    </recommendedName>
    <alternativeName>
        <fullName evidence="5">Choline phosphatase</fullName>
    </alternativeName>
</protein>
<organism evidence="7 8">
    <name type="scientific">Sabulicella glaciei</name>
    <dbReference type="NCBI Taxonomy" id="2984948"/>
    <lineage>
        <taxon>Bacteria</taxon>
        <taxon>Pseudomonadati</taxon>
        <taxon>Pseudomonadota</taxon>
        <taxon>Alphaproteobacteria</taxon>
        <taxon>Acetobacterales</taxon>
        <taxon>Acetobacteraceae</taxon>
        <taxon>Sabulicella</taxon>
    </lineage>
</organism>
<dbReference type="PANTHER" id="PTHR21248">
    <property type="entry name" value="CARDIOLIPIN SYNTHASE"/>
    <property type="match status" value="1"/>
</dbReference>
<keyword evidence="4" id="KW-0964">Secreted</keyword>
<reference evidence="7 8" key="1">
    <citation type="submission" date="2022-10" db="EMBL/GenBank/DDBJ databases">
        <title>Roseococcus glaciei nov., sp. nov., isolated from glacier.</title>
        <authorList>
            <person name="Liu Q."/>
            <person name="Xin Y.-H."/>
        </authorList>
    </citation>
    <scope>NUCLEOTIDE SEQUENCE [LARGE SCALE GENOMIC DNA]</scope>
    <source>
        <strain evidence="7 8">MDT2-1-1</strain>
    </source>
</reference>
<dbReference type="SMART" id="SM00155">
    <property type="entry name" value="PLDc"/>
    <property type="match status" value="2"/>
</dbReference>
<accession>A0ABT3NQ73</accession>
<evidence type="ECO:0000313" key="8">
    <source>
        <dbReference type="Proteomes" id="UP001526430"/>
    </source>
</evidence>
<sequence length="416" mass="46768">MALFLGGALAAIVFVNLVPARRGLDAPFAQVHGAADPGFAHVMEQLLAPAIREGNRIETLVNGDRIFPAMLGAIQEAERSIHLETYIYWDGESAGRFAEALAERARAGVEVRVLLDWFGSTPTDRDHLRVMRDAGADLLRFRRPRWHSIDRLNSRTHRKLLVVDGRIAFTGGVGIGDKWQGDARNPEEWRETQYRVEGPVVSQMQAAFLENWMEAAGGLPHPGHLFPPLDRAGEIRAQVAAASPLGGPAQMHMAFLLGLAAAERRIRIGTPYFVPDEVSIAQLIEARERGVEVTVLLPGEHINKGFVRRASRHFWGRMLEAGIRIHEYQPTMYHPKLLVVDEAWATIGSANFDERSFRLNDEMNLMVFDAGFAREQAAIFDADIARSREVTLEEWRARPWRMRTGDRIWALLRPQL</sequence>
<dbReference type="RefSeq" id="WP_301587917.1">
    <property type="nucleotide sequence ID" value="NZ_JAPFQI010000001.1"/>
</dbReference>
<evidence type="ECO:0000313" key="7">
    <source>
        <dbReference type="EMBL" id="MCW8084313.1"/>
    </source>
</evidence>
<proteinExistence type="predicted"/>
<feature type="domain" description="PLD phosphodiesterase" evidence="6">
    <location>
        <begin position="329"/>
        <end position="356"/>
    </location>
</feature>
<dbReference type="Gene3D" id="3.30.870.10">
    <property type="entry name" value="Endonuclease Chain A"/>
    <property type="match status" value="2"/>
</dbReference>
<dbReference type="PANTHER" id="PTHR21248:SF22">
    <property type="entry name" value="PHOSPHOLIPASE D"/>
    <property type="match status" value="1"/>
</dbReference>
<evidence type="ECO:0000256" key="3">
    <source>
        <dbReference type="ARBA" id="ARBA00018392"/>
    </source>
</evidence>
<evidence type="ECO:0000256" key="5">
    <source>
        <dbReference type="ARBA" id="ARBA00029594"/>
    </source>
</evidence>
<dbReference type="Pfam" id="PF13091">
    <property type="entry name" value="PLDc_2"/>
    <property type="match status" value="2"/>
</dbReference>
<comment type="subcellular location">
    <subcellularLocation>
        <location evidence="2">Secreted</location>
    </subcellularLocation>
</comment>